<evidence type="ECO:0000313" key="3">
    <source>
        <dbReference type="Proteomes" id="UP000428260"/>
    </source>
</evidence>
<feature type="transmembrane region" description="Helical" evidence="1">
    <location>
        <begin position="63"/>
        <end position="96"/>
    </location>
</feature>
<keyword evidence="1" id="KW-1133">Transmembrane helix</keyword>
<protein>
    <submittedName>
        <fullName evidence="2">DUF4133 domain-containing protein</fullName>
    </submittedName>
</protein>
<reference evidence="2 3" key="1">
    <citation type="submission" date="2019-11" db="EMBL/GenBank/DDBJ databases">
        <authorList>
            <person name="Zheng R.K."/>
            <person name="Sun C.M."/>
        </authorList>
    </citation>
    <scope>NUCLEOTIDE SEQUENCE [LARGE SCALE GENOMIC DNA]</scope>
    <source>
        <strain evidence="2 3">WC007</strain>
    </source>
</reference>
<keyword evidence="1" id="KW-0812">Transmembrane</keyword>
<dbReference type="KEGG" id="mcos:GM418_29870"/>
<name>A0A6I6K5I3_9BACT</name>
<evidence type="ECO:0000313" key="2">
    <source>
        <dbReference type="EMBL" id="QGY47722.1"/>
    </source>
</evidence>
<dbReference type="Pfam" id="PF13571">
    <property type="entry name" value="DUF4133"/>
    <property type="match status" value="1"/>
</dbReference>
<organism evidence="2 3">
    <name type="scientific">Maribellus comscasis</name>
    <dbReference type="NCBI Taxonomy" id="2681766"/>
    <lineage>
        <taxon>Bacteria</taxon>
        <taxon>Pseudomonadati</taxon>
        <taxon>Bacteroidota</taxon>
        <taxon>Bacteroidia</taxon>
        <taxon>Marinilabiliales</taxon>
        <taxon>Prolixibacteraceae</taxon>
        <taxon>Maribellus</taxon>
    </lineage>
</organism>
<dbReference type="AlphaFoldDB" id="A0A6I6K5I3"/>
<keyword evidence="1" id="KW-0472">Membrane</keyword>
<dbReference type="EMBL" id="CP046401">
    <property type="protein sequence ID" value="QGY47722.1"/>
    <property type="molecule type" value="Genomic_DNA"/>
</dbReference>
<sequence length="133" mass="15267">MAKRRSGYPESHHGLVWCLLVFNSCRCGNQSIFCLMKTFTIQKIDTNLYIKGFSGQMVYKALYGIIGTLLLFVLLYITAGAFTAVLVCISAFFGWLFRLNQIQQKYGPDGWNKKKTARQLPQFITIKRRICQP</sequence>
<gene>
    <name evidence="2" type="ORF">GM418_29870</name>
</gene>
<keyword evidence="3" id="KW-1185">Reference proteome</keyword>
<proteinExistence type="predicted"/>
<evidence type="ECO:0000256" key="1">
    <source>
        <dbReference type="SAM" id="Phobius"/>
    </source>
</evidence>
<accession>A0A6I6K5I3</accession>
<dbReference type="Proteomes" id="UP000428260">
    <property type="component" value="Chromosome"/>
</dbReference>
<dbReference type="InterPro" id="IPR025407">
    <property type="entry name" value="DUF4133"/>
</dbReference>